<dbReference type="GO" id="GO:0006310">
    <property type="term" value="P:DNA recombination"/>
    <property type="evidence" value="ECO:0007669"/>
    <property type="project" value="UniProtKB-KW"/>
</dbReference>
<dbReference type="AlphaFoldDB" id="A0A4Z0BNY2"/>
<dbReference type="InterPro" id="IPR013762">
    <property type="entry name" value="Integrase-like_cat_sf"/>
</dbReference>
<dbReference type="InterPro" id="IPR011010">
    <property type="entry name" value="DNA_brk_join_enz"/>
</dbReference>
<evidence type="ECO:0000256" key="3">
    <source>
        <dbReference type="ARBA" id="ARBA00023125"/>
    </source>
</evidence>
<dbReference type="EMBL" id="SMLL01000004">
    <property type="protein sequence ID" value="TFY99754.1"/>
    <property type="molecule type" value="Genomic_DNA"/>
</dbReference>
<dbReference type="PANTHER" id="PTHR30629:SF2">
    <property type="entry name" value="PROPHAGE INTEGRASE INTS-RELATED"/>
    <property type="match status" value="1"/>
</dbReference>
<proteinExistence type="inferred from homology"/>
<dbReference type="Gene3D" id="3.30.160.390">
    <property type="entry name" value="Integrase, DNA-binding domain"/>
    <property type="match status" value="1"/>
</dbReference>
<protein>
    <submittedName>
        <fullName evidence="7">Site-specific integrase</fullName>
    </submittedName>
</protein>
<name>A0A4Z0BNY2_9BURK</name>
<feature type="region of interest" description="Disordered" evidence="5">
    <location>
        <begin position="95"/>
        <end position="124"/>
    </location>
</feature>
<dbReference type="GO" id="GO:0003677">
    <property type="term" value="F:DNA binding"/>
    <property type="evidence" value="ECO:0007669"/>
    <property type="project" value="UniProtKB-KW"/>
</dbReference>
<dbReference type="GO" id="GO:0015074">
    <property type="term" value="P:DNA integration"/>
    <property type="evidence" value="ECO:0007669"/>
    <property type="project" value="UniProtKB-KW"/>
</dbReference>
<keyword evidence="3" id="KW-0238">DNA-binding</keyword>
<dbReference type="InterPro" id="IPR038488">
    <property type="entry name" value="Integrase_DNA-bd_sf"/>
</dbReference>
<evidence type="ECO:0000256" key="1">
    <source>
        <dbReference type="ARBA" id="ARBA00008857"/>
    </source>
</evidence>
<keyword evidence="8" id="KW-1185">Reference proteome</keyword>
<keyword evidence="2" id="KW-0229">DNA integration</keyword>
<reference evidence="7 8" key="1">
    <citation type="submission" date="2019-03" db="EMBL/GenBank/DDBJ databases">
        <title>Ramlibacter rhizophilus CCTCC AB2015357, whole genome shotgun sequence.</title>
        <authorList>
            <person name="Zhang X."/>
            <person name="Feng G."/>
            <person name="Zhu H."/>
        </authorList>
    </citation>
    <scope>NUCLEOTIDE SEQUENCE [LARGE SCALE GENOMIC DNA]</scope>
    <source>
        <strain evidence="7 8">CCTCC AB2015357</strain>
    </source>
</reference>
<dbReference type="InterPro" id="IPR002104">
    <property type="entry name" value="Integrase_catalytic"/>
</dbReference>
<comment type="caution">
    <text evidence="7">The sequence shown here is derived from an EMBL/GenBank/DDBJ whole genome shotgun (WGS) entry which is preliminary data.</text>
</comment>
<keyword evidence="4" id="KW-0233">DNA recombination</keyword>
<dbReference type="Pfam" id="PF00589">
    <property type="entry name" value="Phage_integrase"/>
    <property type="match status" value="1"/>
</dbReference>
<dbReference type="InterPro" id="IPR053876">
    <property type="entry name" value="Phage_int_M"/>
</dbReference>
<evidence type="ECO:0000313" key="7">
    <source>
        <dbReference type="EMBL" id="TFY99754.1"/>
    </source>
</evidence>
<dbReference type="InterPro" id="IPR010998">
    <property type="entry name" value="Integrase_recombinase_N"/>
</dbReference>
<evidence type="ECO:0000313" key="8">
    <source>
        <dbReference type="Proteomes" id="UP000297564"/>
    </source>
</evidence>
<dbReference type="Pfam" id="PF13356">
    <property type="entry name" value="Arm-DNA-bind_3"/>
    <property type="match status" value="1"/>
</dbReference>
<sequence length="438" mass="48572">MSGGLECCEGIDMKLNGRTAKLHLLTVRQVQSAGEGDHSDGGGLMLRVRGVSSSWVLRYTSPAGRRREMGLGAARRSSSADAGGSLALARKLAREARDQVQEGRDPITERDHQRAAARDAEEAARAKQKRQHLTLCRAAREYHERVIEPRLSSKHAAQWLASLENHMLLDTWHKPIAEITPAALLAALQTVRPHERARNVTGSTVPETLNRIRQRLDAIFEDAIFHGHCTSNPAAAIRRKMREVLPARRSRQLRALEYREAPTLMAKLRKTQGVSARCLELALLTAARTSEVLGAEWSEFDLVENTWTIPAERMKAGEAHVVHLSEDVREIVLGQRGLDTALLFPSPTKPGKPMSNMALLATLDRLSARAQTTVHGLCRATFSTWAYDTGAARPDVIEACLAHKEADRVKAAYNRAQFTTERRTLMESWARFLLSGDS</sequence>
<dbReference type="CDD" id="cd00801">
    <property type="entry name" value="INT_P4_C"/>
    <property type="match status" value="1"/>
</dbReference>
<feature type="domain" description="Tyr recombinase" evidence="6">
    <location>
        <begin position="251"/>
        <end position="426"/>
    </location>
</feature>
<dbReference type="PROSITE" id="PS51898">
    <property type="entry name" value="TYR_RECOMBINASE"/>
    <property type="match status" value="1"/>
</dbReference>
<dbReference type="OrthoDB" id="9775880at2"/>
<dbReference type="InterPro" id="IPR050808">
    <property type="entry name" value="Phage_Integrase"/>
</dbReference>
<organism evidence="7 8">
    <name type="scientific">Ramlibacter rhizophilus</name>
    <dbReference type="NCBI Taxonomy" id="1781167"/>
    <lineage>
        <taxon>Bacteria</taxon>
        <taxon>Pseudomonadati</taxon>
        <taxon>Pseudomonadota</taxon>
        <taxon>Betaproteobacteria</taxon>
        <taxon>Burkholderiales</taxon>
        <taxon>Comamonadaceae</taxon>
        <taxon>Ramlibacter</taxon>
    </lineage>
</organism>
<accession>A0A4Z0BNY2</accession>
<dbReference type="Gene3D" id="1.10.443.10">
    <property type="entry name" value="Intergrase catalytic core"/>
    <property type="match status" value="1"/>
</dbReference>
<dbReference type="Proteomes" id="UP000297564">
    <property type="component" value="Unassembled WGS sequence"/>
</dbReference>
<dbReference type="InterPro" id="IPR025166">
    <property type="entry name" value="Integrase_DNA_bind_dom"/>
</dbReference>
<dbReference type="Pfam" id="PF22022">
    <property type="entry name" value="Phage_int_M"/>
    <property type="match status" value="1"/>
</dbReference>
<gene>
    <name evidence="7" type="ORF">EZ242_11480</name>
</gene>
<comment type="similarity">
    <text evidence="1">Belongs to the 'phage' integrase family.</text>
</comment>
<evidence type="ECO:0000256" key="2">
    <source>
        <dbReference type="ARBA" id="ARBA00022908"/>
    </source>
</evidence>
<evidence type="ECO:0000256" key="4">
    <source>
        <dbReference type="ARBA" id="ARBA00023172"/>
    </source>
</evidence>
<dbReference type="PANTHER" id="PTHR30629">
    <property type="entry name" value="PROPHAGE INTEGRASE"/>
    <property type="match status" value="1"/>
</dbReference>
<dbReference type="SUPFAM" id="SSF56349">
    <property type="entry name" value="DNA breaking-rejoining enzymes"/>
    <property type="match status" value="1"/>
</dbReference>
<evidence type="ECO:0000256" key="5">
    <source>
        <dbReference type="SAM" id="MobiDB-lite"/>
    </source>
</evidence>
<evidence type="ECO:0000259" key="6">
    <source>
        <dbReference type="PROSITE" id="PS51898"/>
    </source>
</evidence>
<dbReference type="Gene3D" id="1.10.150.130">
    <property type="match status" value="1"/>
</dbReference>